<protein>
    <submittedName>
        <fullName evidence="1">Uncharacterized protein</fullName>
    </submittedName>
</protein>
<reference evidence="1 2" key="1">
    <citation type="journal article" date="2010" name="J. Bacteriol.">
        <title>Genome sequence of the milbemycin-producing bacterium Streptomyces bingchenggensis.</title>
        <authorList>
            <person name="Wang X.J."/>
            <person name="Yan Y.J."/>
            <person name="Zhang B."/>
            <person name="An J."/>
            <person name="Wang J.J."/>
            <person name="Tian J."/>
            <person name="Jiang L."/>
            <person name="Chen Y.H."/>
            <person name="Huang S.X."/>
            <person name="Yin M."/>
            <person name="Zhang J."/>
            <person name="Gao A.L."/>
            <person name="Liu C.X."/>
            <person name="Zhu Z.X."/>
            <person name="Xiang W.S."/>
        </authorList>
    </citation>
    <scope>NUCLEOTIDE SEQUENCE [LARGE SCALE GENOMIC DNA]</scope>
    <source>
        <strain evidence="1 2">BCW-1</strain>
    </source>
</reference>
<evidence type="ECO:0000313" key="1">
    <source>
        <dbReference type="EMBL" id="ADI03763.1"/>
    </source>
</evidence>
<dbReference type="KEGG" id="sbh:SBI_00642"/>
<keyword evidence="2" id="KW-1185">Reference proteome</keyword>
<sequence>MAQSEFADHGVVEVLRAVDALGHPMAVPPVAELRHFDDGLADEFVEQGVVGVASGIQPAGRQRRPTA</sequence>
<dbReference type="HOGENOM" id="CLU_2810426_0_0_11"/>
<proteinExistence type="predicted"/>
<accession>D7C2A9</accession>
<dbReference type="Proteomes" id="UP000000377">
    <property type="component" value="Chromosome"/>
</dbReference>
<dbReference type="EMBL" id="CP002047">
    <property type="protein sequence ID" value="ADI03763.1"/>
    <property type="molecule type" value="Genomic_DNA"/>
</dbReference>
<name>D7C2A9_STRBB</name>
<evidence type="ECO:0000313" key="2">
    <source>
        <dbReference type="Proteomes" id="UP000000377"/>
    </source>
</evidence>
<dbReference type="AlphaFoldDB" id="D7C2A9"/>
<organism evidence="1 2">
    <name type="scientific">Streptomyces bingchenggensis (strain BCW-1)</name>
    <dbReference type="NCBI Taxonomy" id="749414"/>
    <lineage>
        <taxon>Bacteria</taxon>
        <taxon>Bacillati</taxon>
        <taxon>Actinomycetota</taxon>
        <taxon>Actinomycetes</taxon>
        <taxon>Kitasatosporales</taxon>
        <taxon>Streptomycetaceae</taxon>
        <taxon>Streptomyces</taxon>
    </lineage>
</organism>
<gene>
    <name evidence="1" type="ordered locus">SBI_00642</name>
</gene>